<evidence type="ECO:0000313" key="2">
    <source>
        <dbReference type="Proteomes" id="UP001283361"/>
    </source>
</evidence>
<protein>
    <submittedName>
        <fullName evidence="1">Uncharacterized protein</fullName>
    </submittedName>
</protein>
<accession>A0AAE0YFH5</accession>
<dbReference type="Proteomes" id="UP001283361">
    <property type="component" value="Unassembled WGS sequence"/>
</dbReference>
<organism evidence="1 2">
    <name type="scientific">Elysia crispata</name>
    <name type="common">lettuce slug</name>
    <dbReference type="NCBI Taxonomy" id="231223"/>
    <lineage>
        <taxon>Eukaryota</taxon>
        <taxon>Metazoa</taxon>
        <taxon>Spiralia</taxon>
        <taxon>Lophotrochozoa</taxon>
        <taxon>Mollusca</taxon>
        <taxon>Gastropoda</taxon>
        <taxon>Heterobranchia</taxon>
        <taxon>Euthyneura</taxon>
        <taxon>Panpulmonata</taxon>
        <taxon>Sacoglossa</taxon>
        <taxon>Placobranchoidea</taxon>
        <taxon>Plakobranchidae</taxon>
        <taxon>Elysia</taxon>
    </lineage>
</organism>
<evidence type="ECO:0000313" key="1">
    <source>
        <dbReference type="EMBL" id="KAK3743754.1"/>
    </source>
</evidence>
<dbReference type="EMBL" id="JAWDGP010006298">
    <property type="protein sequence ID" value="KAK3743754.1"/>
    <property type="molecule type" value="Genomic_DNA"/>
</dbReference>
<dbReference type="AlphaFoldDB" id="A0AAE0YFH5"/>
<keyword evidence="2" id="KW-1185">Reference proteome</keyword>
<proteinExistence type="predicted"/>
<comment type="caution">
    <text evidence="1">The sequence shown here is derived from an EMBL/GenBank/DDBJ whole genome shotgun (WGS) entry which is preliminary data.</text>
</comment>
<gene>
    <name evidence="1" type="ORF">RRG08_043486</name>
</gene>
<name>A0AAE0YFH5_9GAST</name>
<reference evidence="1" key="1">
    <citation type="journal article" date="2023" name="G3 (Bethesda)">
        <title>A reference genome for the long-term kleptoplast-retaining sea slug Elysia crispata morphotype clarki.</title>
        <authorList>
            <person name="Eastman K.E."/>
            <person name="Pendleton A.L."/>
            <person name="Shaikh M.A."/>
            <person name="Suttiyut T."/>
            <person name="Ogas R."/>
            <person name="Tomko P."/>
            <person name="Gavelis G."/>
            <person name="Widhalm J.R."/>
            <person name="Wisecaver J.H."/>
        </authorList>
    </citation>
    <scope>NUCLEOTIDE SEQUENCE</scope>
    <source>
        <strain evidence="1">ECLA1</strain>
    </source>
</reference>
<sequence>MNGYRYDDYRLQTCVHLLWIDEENVNQAARSASIRWDLRVCQGESAPVCDVSSKSLQMAELLTPPVLSACLRLNPLVYCKFDWEKRIEGRLVFGGQFV</sequence>